<feature type="transmembrane region" description="Helical" evidence="2">
    <location>
        <begin position="165"/>
        <end position="184"/>
    </location>
</feature>
<feature type="transmembrane region" description="Helical" evidence="2">
    <location>
        <begin position="190"/>
        <end position="208"/>
    </location>
</feature>
<protein>
    <submittedName>
        <fullName evidence="3">DUF817 domain-containing protein</fullName>
    </submittedName>
</protein>
<organism evidence="3">
    <name type="scientific">Microbacterium sp. A8/3-1</name>
    <dbReference type="NCBI Taxonomy" id="3160749"/>
    <lineage>
        <taxon>Bacteria</taxon>
        <taxon>Bacillati</taxon>
        <taxon>Actinomycetota</taxon>
        <taxon>Actinomycetes</taxon>
        <taxon>Micrococcales</taxon>
        <taxon>Microbacteriaceae</taxon>
        <taxon>Microbacterium</taxon>
    </lineage>
</organism>
<dbReference type="RefSeq" id="WP_350352705.1">
    <property type="nucleotide sequence ID" value="NZ_CP158357.1"/>
</dbReference>
<dbReference type="EMBL" id="CP158357">
    <property type="protein sequence ID" value="XBX79760.1"/>
    <property type="molecule type" value="Genomic_DNA"/>
</dbReference>
<feature type="transmembrane region" description="Helical" evidence="2">
    <location>
        <begin position="42"/>
        <end position="62"/>
    </location>
</feature>
<feature type="compositionally biased region" description="Low complexity" evidence="1">
    <location>
        <begin position="297"/>
        <end position="306"/>
    </location>
</feature>
<sequence>MQRATSLERRVDATARRVLLGAPANGIRGALVECAVFVLKQAWACIFGAALLLVIVAAQLWYPDDAALARNDALTIAAVVIQIAMLVFRLESGRELWVVVLFHLTGTVMELFKTDAGSWAYAADGFLRIGGVPLFSGFMYAAVGSYMVRVYRLFDLGFSRYPRRWITAILAAAIYLNFFTHHWWWDARWVLLAGVVLLWLPTVMHARVWRRTLRLPLLLVFAGVAVFIYLAENIGTWAGAWAYPDQAESWQPVSPSKLSSWFLLMIISVVLVAWVYPPQVPASMLRTESGDSRGADAARAASAPPASVGPTSIRPR</sequence>
<proteinExistence type="predicted"/>
<evidence type="ECO:0000256" key="2">
    <source>
        <dbReference type="SAM" id="Phobius"/>
    </source>
</evidence>
<feature type="region of interest" description="Disordered" evidence="1">
    <location>
        <begin position="287"/>
        <end position="316"/>
    </location>
</feature>
<evidence type="ECO:0000256" key="1">
    <source>
        <dbReference type="SAM" id="MobiDB-lite"/>
    </source>
</evidence>
<dbReference type="InterPro" id="IPR008535">
    <property type="entry name" value="DUF817"/>
</dbReference>
<reference evidence="3" key="1">
    <citation type="submission" date="2024-06" db="EMBL/GenBank/DDBJ databases">
        <title>Draft genome sequence of Microbacterium sp. strain A8/3-1, isolated from Oxytropis tragacanthoides Fisch. ex DC. Root nodules in the Altai region of Russia.</title>
        <authorList>
            <person name="Sazanova A."/>
            <person name="Guro P."/>
            <person name="Kuznetsova I."/>
            <person name="Belimov A."/>
            <person name="Safronova V."/>
        </authorList>
    </citation>
    <scope>NUCLEOTIDE SEQUENCE</scope>
    <source>
        <strain evidence="3">A8/3-1</strain>
    </source>
</reference>
<keyword evidence="2" id="KW-0812">Transmembrane</keyword>
<name>A0AAU7VZV1_9MICO</name>
<feature type="transmembrane region" description="Helical" evidence="2">
    <location>
        <begin position="68"/>
        <end position="88"/>
    </location>
</feature>
<keyword evidence="2" id="KW-0472">Membrane</keyword>
<gene>
    <name evidence="3" type="ORF">ABS642_06650</name>
</gene>
<feature type="transmembrane region" description="Helical" evidence="2">
    <location>
        <begin position="258"/>
        <end position="276"/>
    </location>
</feature>
<accession>A0AAU7VZV1</accession>
<dbReference type="AlphaFoldDB" id="A0AAU7VZV1"/>
<keyword evidence="2" id="KW-1133">Transmembrane helix</keyword>
<evidence type="ECO:0000313" key="3">
    <source>
        <dbReference type="EMBL" id="XBX79760.1"/>
    </source>
</evidence>
<feature type="transmembrane region" description="Helical" evidence="2">
    <location>
        <begin position="132"/>
        <end position="153"/>
    </location>
</feature>
<feature type="transmembrane region" description="Helical" evidence="2">
    <location>
        <begin position="215"/>
        <end position="238"/>
    </location>
</feature>
<dbReference type="Pfam" id="PF05675">
    <property type="entry name" value="DUF817"/>
    <property type="match status" value="1"/>
</dbReference>
<feature type="transmembrane region" description="Helical" evidence="2">
    <location>
        <begin position="95"/>
        <end position="112"/>
    </location>
</feature>